<keyword evidence="2" id="KW-0808">Transferase</keyword>
<sequence length="198" mass="21484">MDSSEKAKMLRGELYDASDPELVALRTHARSLVALYNATEDGAEGASQRRDIMDSLLGRYGSACFVEPPFRCDYGFNIRLGDSVYMNFDVVILDCALVTIGDHVLFGPGVHVYAATHPVEPPLRRRGYHDRELACPVSIGNNVWLGGRSVILPGVTIGDYAVIGAGAVVTRDVPAYAVVAGNPAKVIRVMQEEEIFTV</sequence>
<evidence type="ECO:0000313" key="5">
    <source>
        <dbReference type="EMBL" id="CAD9224573.1"/>
    </source>
</evidence>
<reference evidence="5" key="1">
    <citation type="submission" date="2021-01" db="EMBL/GenBank/DDBJ databases">
        <authorList>
            <person name="Corre E."/>
            <person name="Pelletier E."/>
            <person name="Niang G."/>
            <person name="Scheremetjew M."/>
            <person name="Finn R."/>
            <person name="Kale V."/>
            <person name="Holt S."/>
            <person name="Cochrane G."/>
            <person name="Meng A."/>
            <person name="Brown T."/>
            <person name="Cohen L."/>
        </authorList>
    </citation>
    <scope>NUCLEOTIDE SEQUENCE</scope>
    <source>
        <strain evidence="5">SAG 36.94</strain>
    </source>
</reference>
<comment type="similarity">
    <text evidence="1">Belongs to the transferase hexapeptide repeat family.</text>
</comment>
<dbReference type="PROSITE" id="PS00101">
    <property type="entry name" value="HEXAPEP_TRANSFERASES"/>
    <property type="match status" value="1"/>
</dbReference>
<dbReference type="Pfam" id="PF12464">
    <property type="entry name" value="Mac"/>
    <property type="match status" value="1"/>
</dbReference>
<name>A0A7S1T6H0_9RHOD</name>
<dbReference type="CDD" id="cd03357">
    <property type="entry name" value="LbH_MAT_GAT"/>
    <property type="match status" value="1"/>
</dbReference>
<dbReference type="SMART" id="SM01266">
    <property type="entry name" value="Mac"/>
    <property type="match status" value="1"/>
</dbReference>
<dbReference type="GO" id="GO:0016407">
    <property type="term" value="F:acetyltransferase activity"/>
    <property type="evidence" value="ECO:0007669"/>
    <property type="project" value="InterPro"/>
</dbReference>
<dbReference type="InterPro" id="IPR024688">
    <property type="entry name" value="Mac_dom"/>
</dbReference>
<dbReference type="InterPro" id="IPR018357">
    <property type="entry name" value="Hexapep_transf_CS"/>
</dbReference>
<dbReference type="PANTHER" id="PTHR23416:SF23">
    <property type="entry name" value="ACETYLTRANSFERASE C18B11.09C-RELATED"/>
    <property type="match status" value="1"/>
</dbReference>
<dbReference type="InterPro" id="IPR051159">
    <property type="entry name" value="Hexapeptide_acetyltransf"/>
</dbReference>
<dbReference type="EMBL" id="HBGH01001888">
    <property type="protein sequence ID" value="CAD9224573.1"/>
    <property type="molecule type" value="Transcribed_RNA"/>
</dbReference>
<dbReference type="InterPro" id="IPR011004">
    <property type="entry name" value="Trimer_LpxA-like_sf"/>
</dbReference>
<dbReference type="AlphaFoldDB" id="A0A7S1T6H0"/>
<evidence type="ECO:0000256" key="1">
    <source>
        <dbReference type="ARBA" id="ARBA00007274"/>
    </source>
</evidence>
<dbReference type="PANTHER" id="PTHR23416">
    <property type="entry name" value="SIALIC ACID SYNTHASE-RELATED"/>
    <property type="match status" value="1"/>
</dbReference>
<gene>
    <name evidence="5" type="ORF">CCAE0312_LOCUS997</name>
</gene>
<evidence type="ECO:0000256" key="2">
    <source>
        <dbReference type="ARBA" id="ARBA00022679"/>
    </source>
</evidence>
<dbReference type="FunFam" id="2.160.10.10:FF:000025">
    <property type="entry name" value="Hexapeptide-repeat containing-acetyltransferase"/>
    <property type="match status" value="1"/>
</dbReference>
<dbReference type="Gene3D" id="2.160.10.10">
    <property type="entry name" value="Hexapeptide repeat proteins"/>
    <property type="match status" value="1"/>
</dbReference>
<evidence type="ECO:0000256" key="3">
    <source>
        <dbReference type="ARBA" id="ARBA00023315"/>
    </source>
</evidence>
<feature type="domain" description="Maltose/galactoside acetyltransferase" evidence="4">
    <location>
        <begin position="6"/>
        <end position="62"/>
    </location>
</feature>
<protein>
    <recommendedName>
        <fullName evidence="4">Maltose/galactoside acetyltransferase domain-containing protein</fullName>
    </recommendedName>
</protein>
<accession>A0A7S1T6H0</accession>
<organism evidence="5">
    <name type="scientific">Compsopogon caeruleus</name>
    <dbReference type="NCBI Taxonomy" id="31354"/>
    <lineage>
        <taxon>Eukaryota</taxon>
        <taxon>Rhodophyta</taxon>
        <taxon>Compsopogonophyceae</taxon>
        <taxon>Compsopogonales</taxon>
        <taxon>Compsopogonaceae</taxon>
        <taxon>Compsopogon</taxon>
    </lineage>
</organism>
<proteinExistence type="inferred from homology"/>
<dbReference type="InterPro" id="IPR001451">
    <property type="entry name" value="Hexapep"/>
</dbReference>
<dbReference type="Pfam" id="PF00132">
    <property type="entry name" value="Hexapep"/>
    <property type="match status" value="1"/>
</dbReference>
<evidence type="ECO:0000259" key="4">
    <source>
        <dbReference type="SMART" id="SM01266"/>
    </source>
</evidence>
<dbReference type="SUPFAM" id="SSF51161">
    <property type="entry name" value="Trimeric LpxA-like enzymes"/>
    <property type="match status" value="1"/>
</dbReference>
<dbReference type="GO" id="GO:0008374">
    <property type="term" value="F:O-acyltransferase activity"/>
    <property type="evidence" value="ECO:0007669"/>
    <property type="project" value="TreeGrafter"/>
</dbReference>
<keyword evidence="3" id="KW-0012">Acyltransferase</keyword>